<dbReference type="SUPFAM" id="SSF50939">
    <property type="entry name" value="Sialidases"/>
    <property type="match status" value="1"/>
</dbReference>
<keyword evidence="3" id="KW-1185">Reference proteome</keyword>
<dbReference type="InterPro" id="IPR036278">
    <property type="entry name" value="Sialidase_sf"/>
</dbReference>
<reference evidence="2 3" key="1">
    <citation type="submission" date="2019-03" db="EMBL/GenBank/DDBJ databases">
        <title>Genomic Encyclopedia of Type Strains, Phase IV (KMG-IV): sequencing the most valuable type-strain genomes for metagenomic binning, comparative biology and taxonomic classification.</title>
        <authorList>
            <person name="Goeker M."/>
        </authorList>
    </citation>
    <scope>NUCLEOTIDE SEQUENCE [LARGE SCALE GENOMIC DNA]</scope>
    <source>
        <strain evidence="2 3">DSM 21667</strain>
    </source>
</reference>
<keyword evidence="1" id="KW-0732">Signal</keyword>
<feature type="chain" id="PRO_5021000285" description="BNR repeat protein" evidence="1">
    <location>
        <begin position="20"/>
        <end position="609"/>
    </location>
</feature>
<dbReference type="EMBL" id="SNZH01000001">
    <property type="protein sequence ID" value="TDR48424.1"/>
    <property type="molecule type" value="Genomic_DNA"/>
</dbReference>
<dbReference type="InterPro" id="IPR015943">
    <property type="entry name" value="WD40/YVTN_repeat-like_dom_sf"/>
</dbReference>
<evidence type="ECO:0000256" key="1">
    <source>
        <dbReference type="SAM" id="SignalP"/>
    </source>
</evidence>
<evidence type="ECO:0000313" key="2">
    <source>
        <dbReference type="EMBL" id="TDR48424.1"/>
    </source>
</evidence>
<dbReference type="CDD" id="cd15482">
    <property type="entry name" value="Sialidase_non-viral"/>
    <property type="match status" value="1"/>
</dbReference>
<dbReference type="RefSeq" id="WP_133816552.1">
    <property type="nucleotide sequence ID" value="NZ_SNZH01000001.1"/>
</dbReference>
<evidence type="ECO:0000313" key="3">
    <source>
        <dbReference type="Proteomes" id="UP000295293"/>
    </source>
</evidence>
<sequence>MLRTTFFLPLLTVATTALAQMPPPDTTLVAGHSVAKAGGRLSVRDAIVARATAAPADRSKTAALPALAPAWAGSGSDRRINARALDSIQTIAGTRPFVNTSVAEGTIASFRSHLVSAHSASGVEIAVGDNSALSVIRNDGLAYSYSSDGGRHWDSAYLPPLPGSSTSLGFGSVAADRFGNFYIGGIGVSADNQLTVSVNKSADGGRNFAAAVAVDAQGQVDKAWLATGPNPRSPQHDNVYLAWVSFDAAGASVLRFARSGDGGRSYSSQTVFAPPPDAEPANPQNVVQFPMIATDSADGRLYIALLQFGFVAQDYLRIFTSDDGGESFRALAFNVPGAPNAQVYPVTQPGTFSECGAARQDLPDGQAAYYPNNLLTLHSGADLGGSASGLPRFQHATRVNLQPVLAVSKGNLHLAWSNSTSTVFGAADAGARIHYLRSRNNGASWSAPLVVDRSGADNARQVLPAIALGRSKAELESPLLPAPGDVHIAYSVQMPDGSLVRRLARSTDRGDSFAARNIRQLSSVPSTLAPSNIPLADARNAYRTTHYNRMKGACVSLGDYAGIAVDNHTVHSVWGDSGETLVQPLNPLDPISGQPHARENVYYSATPVR</sequence>
<comment type="caution">
    <text evidence="2">The sequence shown here is derived from an EMBL/GenBank/DDBJ whole genome shotgun (WGS) entry which is preliminary data.</text>
</comment>
<evidence type="ECO:0008006" key="4">
    <source>
        <dbReference type="Google" id="ProtNLM"/>
    </source>
</evidence>
<protein>
    <recommendedName>
        <fullName evidence="4">BNR repeat protein</fullName>
    </recommendedName>
</protein>
<dbReference type="Gene3D" id="2.130.10.10">
    <property type="entry name" value="YVTN repeat-like/Quinoprotein amine dehydrogenase"/>
    <property type="match status" value="1"/>
</dbReference>
<dbReference type="OrthoDB" id="9764969at2"/>
<gene>
    <name evidence="2" type="ORF">DFR29_10144</name>
</gene>
<proteinExistence type="predicted"/>
<accession>A0A4R6Z9M8</accession>
<feature type="signal peptide" evidence="1">
    <location>
        <begin position="1"/>
        <end position="19"/>
    </location>
</feature>
<dbReference type="Proteomes" id="UP000295293">
    <property type="component" value="Unassembled WGS sequence"/>
</dbReference>
<dbReference type="AlphaFoldDB" id="A0A4R6Z9M8"/>
<organism evidence="2 3">
    <name type="scientific">Tahibacter aquaticus</name>
    <dbReference type="NCBI Taxonomy" id="520092"/>
    <lineage>
        <taxon>Bacteria</taxon>
        <taxon>Pseudomonadati</taxon>
        <taxon>Pseudomonadota</taxon>
        <taxon>Gammaproteobacteria</taxon>
        <taxon>Lysobacterales</taxon>
        <taxon>Rhodanobacteraceae</taxon>
        <taxon>Tahibacter</taxon>
    </lineage>
</organism>
<name>A0A4R6Z9M8_9GAMM</name>